<reference evidence="1 2" key="1">
    <citation type="journal article" date="2020" name="Microorganisms">
        <title>Reliable Identification of Environmental Pseudomonas Isolates Using the rpoD Gene.</title>
        <authorList>
            <consortium name="The Broad Institute Genome Sequencing Platform"/>
            <person name="Girard L."/>
            <person name="Lood C."/>
            <person name="Rokni-Zadeh H."/>
            <person name="van Noort V."/>
            <person name="Lavigne R."/>
            <person name="De Mot R."/>
        </authorList>
    </citation>
    <scope>NUCLEOTIDE SEQUENCE [LARGE SCALE GENOMIC DNA]</scope>
    <source>
        <strain evidence="1 2">RW1P2</strain>
    </source>
</reference>
<proteinExistence type="predicted"/>
<gene>
    <name evidence="1" type="ORF">HU758_024770</name>
</gene>
<organism evidence="1 2">
    <name type="scientific">Pseudomonas kurunegalensis</name>
    <dbReference type="NCBI Taxonomy" id="485880"/>
    <lineage>
        <taxon>Bacteria</taxon>
        <taxon>Pseudomonadati</taxon>
        <taxon>Pseudomonadota</taxon>
        <taxon>Gammaproteobacteria</taxon>
        <taxon>Pseudomonadales</taxon>
        <taxon>Pseudomonadaceae</taxon>
        <taxon>Pseudomonas</taxon>
    </lineage>
</organism>
<dbReference type="EMBL" id="JABWSB020000028">
    <property type="protein sequence ID" value="MBV4518388.1"/>
    <property type="molecule type" value="Genomic_DNA"/>
</dbReference>
<evidence type="ECO:0000313" key="2">
    <source>
        <dbReference type="Proteomes" id="UP000624243"/>
    </source>
</evidence>
<comment type="caution">
    <text evidence="1">The sequence shown here is derived from an EMBL/GenBank/DDBJ whole genome shotgun (WGS) entry which is preliminary data.</text>
</comment>
<sequence>MKQSLYLLSGLLCDEVVWRAQLDALKDVADVHALDFKGYHSITAMAERVLNDAPDKFALAGHSMGARVALEVHRLAPHRVDRLALLDTGTHPAREGEAKSRQALIDLAREHGMAALAQRWLAPMLHPAHVDHPDIMSPLLAMVEGMSVDTLSGQIKALLERPDAGEQLRTIRCPVLIGVGREDAWSTLAQHQVMSQQVPHARLVIFERSGHMAPFEAPESVNAALRRWLQE</sequence>
<accession>A0ACC5UVB5</accession>
<keyword evidence="1" id="KW-0378">Hydrolase</keyword>
<dbReference type="Proteomes" id="UP000624243">
    <property type="component" value="Unassembled WGS sequence"/>
</dbReference>
<evidence type="ECO:0000313" key="1">
    <source>
        <dbReference type="EMBL" id="MBV4518388.1"/>
    </source>
</evidence>
<protein>
    <submittedName>
        <fullName evidence="1">Alpha/beta hydrolase</fullName>
    </submittedName>
</protein>
<name>A0ACC5UVB5_9PSED</name>
<keyword evidence="2" id="KW-1185">Reference proteome</keyword>